<feature type="domain" description="Glycosyltransferase 2-like" evidence="4">
    <location>
        <begin position="4"/>
        <end position="166"/>
    </location>
</feature>
<keyword evidence="2" id="KW-0328">Glycosyltransferase</keyword>
<dbReference type="Pfam" id="PF00535">
    <property type="entry name" value="Glycos_transf_2"/>
    <property type="match status" value="1"/>
</dbReference>
<dbReference type="InterPro" id="IPR001173">
    <property type="entry name" value="Glyco_trans_2-like"/>
</dbReference>
<dbReference type="InterPro" id="IPR029044">
    <property type="entry name" value="Nucleotide-diphossugar_trans"/>
</dbReference>
<evidence type="ECO:0000313" key="6">
    <source>
        <dbReference type="Proteomes" id="UP000610760"/>
    </source>
</evidence>
<dbReference type="Gene3D" id="3.90.550.10">
    <property type="entry name" value="Spore Coat Polysaccharide Biosynthesis Protein SpsA, Chain A"/>
    <property type="match status" value="1"/>
</dbReference>
<dbReference type="PANTHER" id="PTHR43685">
    <property type="entry name" value="GLYCOSYLTRANSFERASE"/>
    <property type="match status" value="1"/>
</dbReference>
<name>A0A926E409_9FIRM</name>
<dbReference type="GO" id="GO:0016757">
    <property type="term" value="F:glycosyltransferase activity"/>
    <property type="evidence" value="ECO:0007669"/>
    <property type="project" value="UniProtKB-KW"/>
</dbReference>
<evidence type="ECO:0000259" key="4">
    <source>
        <dbReference type="Pfam" id="PF00535"/>
    </source>
</evidence>
<keyword evidence="6" id="KW-1185">Reference proteome</keyword>
<dbReference type="AlphaFoldDB" id="A0A926E409"/>
<keyword evidence="3" id="KW-0808">Transferase</keyword>
<gene>
    <name evidence="5" type="ORF">H8710_12350</name>
</gene>
<proteinExistence type="inferred from homology"/>
<organism evidence="5 6">
    <name type="scientific">Fumia xinanensis</name>
    <dbReference type="NCBI Taxonomy" id="2763659"/>
    <lineage>
        <taxon>Bacteria</taxon>
        <taxon>Bacillati</taxon>
        <taxon>Bacillota</taxon>
        <taxon>Clostridia</taxon>
        <taxon>Eubacteriales</taxon>
        <taxon>Oscillospiraceae</taxon>
        <taxon>Fumia</taxon>
    </lineage>
</organism>
<sequence length="271" mass="30808">MDFSVLMSVYVKENPDYLRQSLDSMLNQTALPSQIVLVEDGPLTDELNQVIAEYKEKTTLIKSVPLKENVGLGKALNIGLQQCDFPLVARMDTDDIAMSTRFAEQLKAFQDDPELSICGCHELEFDGDVGNVTSKKTVPLTHEEIYEYAKRRNPFNHPTVMYKKQAVLDAGSYQHAMGFEDYYLWARMLLNGAKGRNLDKYLLYFRTGGNMFKRRGGWKYLKSAVAVKKKIHELGLSSYGDYLSSSMAHVAVSLMPNGLRSFVYKKFLRKN</sequence>
<evidence type="ECO:0000256" key="1">
    <source>
        <dbReference type="ARBA" id="ARBA00006739"/>
    </source>
</evidence>
<evidence type="ECO:0000256" key="3">
    <source>
        <dbReference type="ARBA" id="ARBA00022679"/>
    </source>
</evidence>
<comment type="caution">
    <text evidence="5">The sequence shown here is derived from an EMBL/GenBank/DDBJ whole genome shotgun (WGS) entry which is preliminary data.</text>
</comment>
<accession>A0A926E409</accession>
<dbReference type="SUPFAM" id="SSF53448">
    <property type="entry name" value="Nucleotide-diphospho-sugar transferases"/>
    <property type="match status" value="1"/>
</dbReference>
<reference evidence="5" key="1">
    <citation type="submission" date="2020-08" db="EMBL/GenBank/DDBJ databases">
        <title>Genome public.</title>
        <authorList>
            <person name="Liu C."/>
            <person name="Sun Q."/>
        </authorList>
    </citation>
    <scope>NUCLEOTIDE SEQUENCE</scope>
    <source>
        <strain evidence="5">NSJ-33</strain>
    </source>
</reference>
<comment type="similarity">
    <text evidence="1">Belongs to the glycosyltransferase 2 family.</text>
</comment>
<evidence type="ECO:0000313" key="5">
    <source>
        <dbReference type="EMBL" id="MBC8560856.1"/>
    </source>
</evidence>
<evidence type="ECO:0000256" key="2">
    <source>
        <dbReference type="ARBA" id="ARBA00022676"/>
    </source>
</evidence>
<dbReference type="InterPro" id="IPR050834">
    <property type="entry name" value="Glycosyltransf_2"/>
</dbReference>
<dbReference type="RefSeq" id="WP_249296153.1">
    <property type="nucleotide sequence ID" value="NZ_JACRSV010000005.1"/>
</dbReference>
<dbReference type="EMBL" id="JACRSV010000005">
    <property type="protein sequence ID" value="MBC8560856.1"/>
    <property type="molecule type" value="Genomic_DNA"/>
</dbReference>
<protein>
    <submittedName>
        <fullName evidence="5">Glycosyltransferase</fullName>
    </submittedName>
</protein>
<dbReference type="Proteomes" id="UP000610760">
    <property type="component" value="Unassembled WGS sequence"/>
</dbReference>
<dbReference type="PANTHER" id="PTHR43685:SF5">
    <property type="entry name" value="GLYCOSYLTRANSFERASE EPSE-RELATED"/>
    <property type="match status" value="1"/>
</dbReference>